<protein>
    <submittedName>
        <fullName evidence="8">Aminotransferase class III-fold pyridoxal phosphate-dependent enzyme</fullName>
    </submittedName>
</protein>
<sequence>MKFHQIIKSEIPLAKVPCRNLAEMIFRKLDHRNEDCDVILSHDNTNLLKISLPQFRSILLNLYIAFRNKGINIGDTILVVSMSGNNECYLSILFAALSSFGVRVFLPMFVESSELDSWLEITNSRGIIFPEQEISLLNHHEKEKKLVKEIRASAKRQKIPLFDTFADFKIHELISETDHLINPNMSQLAGEIMHLTDLDTDALIITTSGSSGKSQLVYYNQGAFIRNCVSWQCAGFFKKEILGGRGFTPLFTHTIGIRIFFNAIWCGSPVCLINTDWFIEKPERVRYLLMQMKPENLTGGPAIFKLLLELMRTFPELKSELKPYLKTIISTGAQINPEVVSDIESTFNIRVNNAFGTTETQQVLNTLLIRSDEQMENTSMGAPLPGVKIALEKFDVDHLYRLYVKSPFGCKCILSEGRLKKGSAGYFRTGDIVRFENKKLIYAGRESSDFFKDGFGVKIPIATVRDYYKKVALDCDHLEFFPISSEPGLAVLIFTGSPREISYYTNILEQTNDELFRCIDPFAYRHYTIRRFALVDEAAPCTAKGNISHHRINLKNVELIADLVSVFPRRDIIRKLKYKVDSLDPFTLHLNPYIGNMLHELRMDYIYHRSYKDSLFTFREQKELEILDMTGGFGTNLLGHNHKELTEAVIDFIQTGKVSLSNQGSIQNHSGMLADKLNGVVGNITNRQYHVCLGSTGAEITEMALHHACFQWRRQLEKMHEQQSQLYGIEASDLIRQTWEKNQEKIKNARVSVVVSNDCFHGHTSAARSLLARSEKRDSFSNILPITPIYIDDRNPNWKSDLLHQEQKAFLDLQRVAFRNKQYAIESFRVSSIIAALFEPIHGEGGIRSMDKDFLRYFSEREYPLILDEIQCGLGRSGSFLASEGIHARYYLFAKALGGGIEKIGALLIESSCYQSKFDKFYSSTFAYGELAATVALKVLEIIHKDNIPGKSLCAGNRIRHKLEEVRSEFPDVIKEITGQGLMQGLCFDDHITCDSILPRLLFQKKMLGYLFASYLLYTHNIRILPSLVASNVLRIEPSAYISNNEIDRFILGIKDLVHLIYHKKYYQLFKHLMEENRFPEPVKSKIKANHFYQYLDKPAPGSVQVTFICHFAYPVDELRAFEKDFRHASDTGLRILFKRMQKLLEMNPVTIFQKNIVNQRIHFTCMAIPLDSAELERMHRAGNRRKVVNKIQKAVDMAALNGSRVISLGGYTSILSNSGLALTSPKNVKVITGNTLTVASGLKRLFEALKKREWYYRRGVIAVVGAPGNIGSILAARLIQRPDIFSEVILVGRSMNQLNQFHEYLEQEKIIPDGLTVKRETDLRSLIQCDVIVNSTNTNDPIIFPHHIRKDGKVLIMDNSVPSGISSEVTRMNNVISLPFASYIELPFDPDFVISTYTPPGTAFCCAAEAILCGLEEIRIPLNGKINSDAVDEITALAEKHRFFQRMGGIVSYKSKKNEIPV</sequence>
<dbReference type="Gene3D" id="3.40.50.720">
    <property type="entry name" value="NAD(P)-binding Rossmann-like Domain"/>
    <property type="match status" value="1"/>
</dbReference>
<comment type="caution">
    <text evidence="8">The sequence shown here is derived from an EMBL/GenBank/DDBJ whole genome shotgun (WGS) entry which is preliminary data.</text>
</comment>
<dbReference type="InterPro" id="IPR005814">
    <property type="entry name" value="Aminotrans_3"/>
</dbReference>
<evidence type="ECO:0000256" key="3">
    <source>
        <dbReference type="ARBA" id="ARBA00022679"/>
    </source>
</evidence>
<keyword evidence="3" id="KW-0808">Transferase</keyword>
<dbReference type="InterPro" id="IPR000873">
    <property type="entry name" value="AMP-dep_synth/lig_dom"/>
</dbReference>
<dbReference type="SUPFAM" id="SSF51735">
    <property type="entry name" value="NAD(P)-binding Rossmann-fold domains"/>
    <property type="match status" value="1"/>
</dbReference>
<dbReference type="GO" id="GO:0030170">
    <property type="term" value="F:pyridoxal phosphate binding"/>
    <property type="evidence" value="ECO:0007669"/>
    <property type="project" value="InterPro"/>
</dbReference>
<dbReference type="PANTHER" id="PTHR11986">
    <property type="entry name" value="AMINOTRANSFERASE CLASS III"/>
    <property type="match status" value="1"/>
</dbReference>
<keyword evidence="4" id="KW-0521">NADP</keyword>
<keyword evidence="5" id="KW-0663">Pyridoxal phosphate</keyword>
<keyword evidence="2 8" id="KW-0032">Aminotransferase</keyword>
<dbReference type="Pfam" id="PF01488">
    <property type="entry name" value="Shikimate_DH"/>
    <property type="match status" value="1"/>
</dbReference>
<comment type="cofactor">
    <cofactor evidence="1">
        <name>pyridoxal 5'-phosphate</name>
        <dbReference type="ChEBI" id="CHEBI:597326"/>
    </cofactor>
</comment>
<feature type="domain" description="AMP-dependent synthetase/ligase" evidence="6">
    <location>
        <begin position="66"/>
        <end position="391"/>
    </location>
</feature>
<evidence type="ECO:0000256" key="4">
    <source>
        <dbReference type="ARBA" id="ARBA00022857"/>
    </source>
</evidence>
<dbReference type="SUPFAM" id="SSF56801">
    <property type="entry name" value="Acetyl-CoA synthetase-like"/>
    <property type="match status" value="1"/>
</dbReference>
<evidence type="ECO:0000256" key="2">
    <source>
        <dbReference type="ARBA" id="ARBA00022576"/>
    </source>
</evidence>
<name>A0A7C2QZM5_9FLAO</name>
<dbReference type="Gene3D" id="3.40.640.10">
    <property type="entry name" value="Type I PLP-dependent aspartate aminotransferase-like (Major domain)"/>
    <property type="match status" value="2"/>
</dbReference>
<reference evidence="8" key="1">
    <citation type="journal article" date="2020" name="mSystems">
        <title>Genome- and Community-Level Interaction Insights into Carbon Utilization and Element Cycling Functions of Hydrothermarchaeota in Hydrothermal Sediment.</title>
        <authorList>
            <person name="Zhou Z."/>
            <person name="Liu Y."/>
            <person name="Xu W."/>
            <person name="Pan J."/>
            <person name="Luo Z.H."/>
            <person name="Li M."/>
        </authorList>
    </citation>
    <scope>NUCLEOTIDE SEQUENCE [LARGE SCALE GENOMIC DNA]</scope>
    <source>
        <strain evidence="8">SpSt-1235</strain>
    </source>
</reference>
<proteinExistence type="predicted"/>
<evidence type="ECO:0000259" key="7">
    <source>
        <dbReference type="Pfam" id="PF01488"/>
    </source>
</evidence>
<dbReference type="InterPro" id="IPR015424">
    <property type="entry name" value="PyrdxlP-dep_Trfase"/>
</dbReference>
<dbReference type="InterPro" id="IPR006151">
    <property type="entry name" value="Shikm_DH/Glu-tRNA_Rdtase"/>
</dbReference>
<organism evidence="8">
    <name type="scientific">Salinimicrobium catena</name>
    <dbReference type="NCBI Taxonomy" id="390640"/>
    <lineage>
        <taxon>Bacteria</taxon>
        <taxon>Pseudomonadati</taxon>
        <taxon>Bacteroidota</taxon>
        <taxon>Flavobacteriia</taxon>
        <taxon>Flavobacteriales</taxon>
        <taxon>Flavobacteriaceae</taxon>
        <taxon>Salinimicrobium</taxon>
    </lineage>
</organism>
<dbReference type="EMBL" id="DSEE01000487">
    <property type="protein sequence ID" value="HER40890.1"/>
    <property type="molecule type" value="Genomic_DNA"/>
</dbReference>
<dbReference type="InterPro" id="IPR015421">
    <property type="entry name" value="PyrdxlP-dep_Trfase_major"/>
</dbReference>
<gene>
    <name evidence="8" type="ORF">ENO10_06690</name>
</gene>
<evidence type="ECO:0000256" key="5">
    <source>
        <dbReference type="ARBA" id="ARBA00022898"/>
    </source>
</evidence>
<dbReference type="SUPFAM" id="SSF53383">
    <property type="entry name" value="PLP-dependent transferases"/>
    <property type="match status" value="1"/>
</dbReference>
<dbReference type="GO" id="GO:0042802">
    <property type="term" value="F:identical protein binding"/>
    <property type="evidence" value="ECO:0007669"/>
    <property type="project" value="TreeGrafter"/>
</dbReference>
<accession>A0A7C2QZM5</accession>
<dbReference type="Gene3D" id="3.40.50.12780">
    <property type="entry name" value="N-terminal domain of ligase-like"/>
    <property type="match status" value="1"/>
</dbReference>
<dbReference type="Pfam" id="PF00202">
    <property type="entry name" value="Aminotran_3"/>
    <property type="match status" value="1"/>
</dbReference>
<dbReference type="InterPro" id="IPR015422">
    <property type="entry name" value="PyrdxlP-dep_Trfase_small"/>
</dbReference>
<dbReference type="Gene3D" id="3.90.1150.10">
    <property type="entry name" value="Aspartate Aminotransferase, domain 1"/>
    <property type="match status" value="2"/>
</dbReference>
<dbReference type="PANTHER" id="PTHR11986:SF79">
    <property type="entry name" value="ACETYLORNITHINE AMINOTRANSFERASE, MITOCHONDRIAL"/>
    <property type="match status" value="1"/>
</dbReference>
<dbReference type="InterPro" id="IPR036291">
    <property type="entry name" value="NAD(P)-bd_dom_sf"/>
</dbReference>
<evidence type="ECO:0000256" key="1">
    <source>
        <dbReference type="ARBA" id="ARBA00001933"/>
    </source>
</evidence>
<feature type="domain" description="Quinate/shikimate 5-dehydrogenase/glutamyl-tRNA reductase" evidence="7">
    <location>
        <begin position="1261"/>
        <end position="1376"/>
    </location>
</feature>
<dbReference type="Pfam" id="PF00501">
    <property type="entry name" value="AMP-binding"/>
    <property type="match status" value="1"/>
</dbReference>
<dbReference type="GO" id="GO:0008483">
    <property type="term" value="F:transaminase activity"/>
    <property type="evidence" value="ECO:0007669"/>
    <property type="project" value="UniProtKB-KW"/>
</dbReference>
<evidence type="ECO:0000313" key="8">
    <source>
        <dbReference type="EMBL" id="HER40890.1"/>
    </source>
</evidence>
<dbReference type="InterPro" id="IPR042099">
    <property type="entry name" value="ANL_N_sf"/>
</dbReference>
<evidence type="ECO:0000259" key="6">
    <source>
        <dbReference type="Pfam" id="PF00501"/>
    </source>
</evidence>
<dbReference type="Proteomes" id="UP000885753">
    <property type="component" value="Unassembled WGS sequence"/>
</dbReference>
<dbReference type="InterPro" id="IPR050103">
    <property type="entry name" value="Class-III_PLP-dep_AT"/>
</dbReference>